<feature type="region of interest" description="Disordered" evidence="1">
    <location>
        <begin position="179"/>
        <end position="252"/>
    </location>
</feature>
<dbReference type="AlphaFoldDB" id="A0AAN7SYP8"/>
<reference evidence="2 3" key="1">
    <citation type="submission" date="2023-08" db="EMBL/GenBank/DDBJ databases">
        <title>Black Yeasts Isolated from many extreme environments.</title>
        <authorList>
            <person name="Coleine C."/>
            <person name="Stajich J.E."/>
            <person name="Selbmann L."/>
        </authorList>
    </citation>
    <scope>NUCLEOTIDE SEQUENCE [LARGE SCALE GENOMIC DNA]</scope>
    <source>
        <strain evidence="2 3">CCFEE 5910</strain>
    </source>
</reference>
<gene>
    <name evidence="2" type="ORF">LTR05_004564</name>
</gene>
<evidence type="ECO:0000256" key="1">
    <source>
        <dbReference type="SAM" id="MobiDB-lite"/>
    </source>
</evidence>
<comment type="caution">
    <text evidence="2">The sequence shown here is derived from an EMBL/GenBank/DDBJ whole genome shotgun (WGS) entry which is preliminary data.</text>
</comment>
<evidence type="ECO:0000313" key="3">
    <source>
        <dbReference type="Proteomes" id="UP001309876"/>
    </source>
</evidence>
<sequence>MCRPKGSFSVQGAQKKKGRTAVPDLPPNSPGIPQLRTTVGRLKDTRRESNHHCWFFGCNAHGLKEDELLSEPPENYEALMARYTEMGLLGPPHLVKALMAKTKLRVENGIVILEGIAGQEQPAAANDEVINNRNILRDQQQNPANLDQQRNNAPIIPPLPPNNHPGMNLQYRVRDRAQARPLPEIPRDRNRAGNINPEQNRNPIPRLQGLAEGDEAFPAPATPTRPPTTETERPQLGPGGWSGQKNKLGPGGKVAQLVNGAISRFRHNG</sequence>
<organism evidence="2 3">
    <name type="scientific">Lithohypha guttulata</name>
    <dbReference type="NCBI Taxonomy" id="1690604"/>
    <lineage>
        <taxon>Eukaryota</taxon>
        <taxon>Fungi</taxon>
        <taxon>Dikarya</taxon>
        <taxon>Ascomycota</taxon>
        <taxon>Pezizomycotina</taxon>
        <taxon>Eurotiomycetes</taxon>
        <taxon>Chaetothyriomycetidae</taxon>
        <taxon>Chaetothyriales</taxon>
        <taxon>Trichomeriaceae</taxon>
        <taxon>Lithohypha</taxon>
    </lineage>
</organism>
<accession>A0AAN7SYP8</accession>
<proteinExistence type="predicted"/>
<dbReference type="EMBL" id="JAVRRJ010000004">
    <property type="protein sequence ID" value="KAK5085283.1"/>
    <property type="molecule type" value="Genomic_DNA"/>
</dbReference>
<keyword evidence="3" id="KW-1185">Reference proteome</keyword>
<protein>
    <submittedName>
        <fullName evidence="2">Uncharacterized protein</fullName>
    </submittedName>
</protein>
<evidence type="ECO:0000313" key="2">
    <source>
        <dbReference type="EMBL" id="KAK5085283.1"/>
    </source>
</evidence>
<feature type="region of interest" description="Disordered" evidence="1">
    <location>
        <begin position="1"/>
        <end position="36"/>
    </location>
</feature>
<name>A0AAN7SYP8_9EURO</name>
<dbReference type="Proteomes" id="UP001309876">
    <property type="component" value="Unassembled WGS sequence"/>
</dbReference>